<proteinExistence type="predicted"/>
<dbReference type="EMBL" id="QYUL01000001">
    <property type="protein sequence ID" value="RJF85117.1"/>
    <property type="molecule type" value="Genomic_DNA"/>
</dbReference>
<comment type="caution">
    <text evidence="2">The sequence shown here is derived from an EMBL/GenBank/DDBJ whole genome shotgun (WGS) entry which is preliminary data.</text>
</comment>
<name>A0A418W5A9_9PROT</name>
<dbReference type="AlphaFoldDB" id="A0A418W5A9"/>
<reference evidence="2 3" key="1">
    <citation type="submission" date="2018-09" db="EMBL/GenBank/DDBJ databases">
        <authorList>
            <person name="Zhu H."/>
        </authorList>
    </citation>
    <scope>NUCLEOTIDE SEQUENCE [LARGE SCALE GENOMIC DNA]</scope>
    <source>
        <strain evidence="2 3">K2W22B-5</strain>
    </source>
</reference>
<evidence type="ECO:0000256" key="1">
    <source>
        <dbReference type="SAM" id="Phobius"/>
    </source>
</evidence>
<feature type="transmembrane region" description="Helical" evidence="1">
    <location>
        <begin position="151"/>
        <end position="178"/>
    </location>
</feature>
<accession>A0A418W5A9</accession>
<keyword evidence="3" id="KW-1185">Reference proteome</keyword>
<sequence length="234" mass="25834">MFGYLEGVERKDAESYARAFGRRCLKSSESCWYAVEPLWSGYLYEIHEGGPGYSFLPALAKEIDANPGGVALVPSGRRVFELTVRNGRPVGALLSETRSREVQSRMAVVQPADRVGDRPFGLIVPAWAPQGHVRFHAILTSRRMKRLSPAIPLQLAAAAVGFLAGAALLLGGGVTYYWSPHRVPTARNFDINRLPHRQWDTVLSAITASSYAAKLEFKDGKWTIETQAPPEPKR</sequence>
<evidence type="ECO:0000313" key="3">
    <source>
        <dbReference type="Proteomes" id="UP000283458"/>
    </source>
</evidence>
<keyword evidence="1" id="KW-1133">Transmembrane helix</keyword>
<dbReference type="Proteomes" id="UP000283458">
    <property type="component" value="Unassembled WGS sequence"/>
</dbReference>
<gene>
    <name evidence="2" type="ORF">D3877_02730</name>
</gene>
<protein>
    <submittedName>
        <fullName evidence="2">Uncharacterized protein</fullName>
    </submittedName>
</protein>
<keyword evidence="1" id="KW-0812">Transmembrane</keyword>
<dbReference type="OrthoDB" id="7301324at2"/>
<evidence type="ECO:0000313" key="2">
    <source>
        <dbReference type="EMBL" id="RJF85117.1"/>
    </source>
</evidence>
<keyword evidence="1" id="KW-0472">Membrane</keyword>
<organism evidence="2 3">
    <name type="scientific">Azospirillum cavernae</name>
    <dbReference type="NCBI Taxonomy" id="2320860"/>
    <lineage>
        <taxon>Bacteria</taxon>
        <taxon>Pseudomonadati</taxon>
        <taxon>Pseudomonadota</taxon>
        <taxon>Alphaproteobacteria</taxon>
        <taxon>Rhodospirillales</taxon>
        <taxon>Azospirillaceae</taxon>
        <taxon>Azospirillum</taxon>
    </lineage>
</organism>